<organism evidence="2">
    <name type="scientific">Mesocestoides corti</name>
    <name type="common">Flatworm</name>
    <dbReference type="NCBI Taxonomy" id="53468"/>
    <lineage>
        <taxon>Eukaryota</taxon>
        <taxon>Metazoa</taxon>
        <taxon>Spiralia</taxon>
        <taxon>Lophotrochozoa</taxon>
        <taxon>Platyhelminthes</taxon>
        <taxon>Cestoda</taxon>
        <taxon>Eucestoda</taxon>
        <taxon>Cyclophyllidea</taxon>
        <taxon>Mesocestoididae</taxon>
        <taxon>Mesocestoides</taxon>
    </lineage>
</organism>
<feature type="signal peptide" evidence="1">
    <location>
        <begin position="1"/>
        <end position="16"/>
    </location>
</feature>
<proteinExistence type="predicted"/>
<sequence>MRRVIFILALIWSAVADIPKEEERSQVAEFLMNLRESVNPPASNMLLMVSFKLKFRLCDPFLCTMRCL</sequence>
<accession>A0A5K3FCN0</accession>
<name>A0A5K3FCN0_MESCO</name>
<evidence type="ECO:0000313" key="2">
    <source>
        <dbReference type="WBParaSite" id="MCU_007251-RA"/>
    </source>
</evidence>
<protein>
    <submittedName>
        <fullName evidence="2">Conotoxin</fullName>
    </submittedName>
</protein>
<dbReference type="WBParaSite" id="MCU_007251-RA">
    <property type="protein sequence ID" value="MCU_007251-RA"/>
    <property type="gene ID" value="MCU_007251"/>
</dbReference>
<feature type="chain" id="PRO_5024441919" evidence="1">
    <location>
        <begin position="17"/>
        <end position="68"/>
    </location>
</feature>
<evidence type="ECO:0000256" key="1">
    <source>
        <dbReference type="SAM" id="SignalP"/>
    </source>
</evidence>
<reference evidence="2" key="1">
    <citation type="submission" date="2019-11" db="UniProtKB">
        <authorList>
            <consortium name="WormBaseParasite"/>
        </authorList>
    </citation>
    <scope>IDENTIFICATION</scope>
</reference>
<dbReference type="AlphaFoldDB" id="A0A5K3FCN0"/>
<keyword evidence="1" id="KW-0732">Signal</keyword>